<name>A0A0U1NJ84_9RHOB</name>
<evidence type="ECO:0000313" key="2">
    <source>
        <dbReference type="EMBL" id="CRK74806.1"/>
    </source>
</evidence>
<evidence type="ECO:0000313" key="3">
    <source>
        <dbReference type="Proteomes" id="UP000048949"/>
    </source>
</evidence>
<keyword evidence="1" id="KW-0812">Transmembrane</keyword>
<proteinExistence type="predicted"/>
<dbReference type="Proteomes" id="UP000048949">
    <property type="component" value="Unassembled WGS sequence"/>
</dbReference>
<evidence type="ECO:0000256" key="1">
    <source>
        <dbReference type="SAM" id="Phobius"/>
    </source>
</evidence>
<dbReference type="RefSeq" id="WP_048598239.1">
    <property type="nucleotide sequence ID" value="NZ_CBFHGK010000010.1"/>
</dbReference>
<gene>
    <name evidence="2" type="ORF">NIG5292_00844</name>
</gene>
<accession>A0A0U1NJ84</accession>
<keyword evidence="1" id="KW-0472">Membrane</keyword>
<reference evidence="2 3" key="1">
    <citation type="submission" date="2015-04" db="EMBL/GenBank/DDBJ databases">
        <authorList>
            <person name="Syromyatnikov M.Y."/>
            <person name="Popov V.N."/>
        </authorList>
    </citation>
    <scope>NUCLEOTIDE SEQUENCE [LARGE SCALE GENOMIC DNA]</scope>
    <source>
        <strain evidence="2 3">CECT 5292</strain>
    </source>
</reference>
<feature type="transmembrane region" description="Helical" evidence="1">
    <location>
        <begin position="39"/>
        <end position="57"/>
    </location>
</feature>
<sequence>MKKLLLISIGLGIAGFAAYAGGLAEGLVDPEVLEPEDDGIGWLLPTLLLIGVAALVASNDDGT</sequence>
<keyword evidence="3" id="KW-1185">Reference proteome</keyword>
<dbReference type="EMBL" id="CVQV01000004">
    <property type="protein sequence ID" value="CRK74806.1"/>
    <property type="molecule type" value="Genomic_DNA"/>
</dbReference>
<keyword evidence="1" id="KW-1133">Transmembrane helix</keyword>
<protein>
    <submittedName>
        <fullName evidence="2">Uncharacterized protein</fullName>
    </submittedName>
</protein>
<dbReference type="AlphaFoldDB" id="A0A0U1NJ84"/>
<organism evidence="2 3">
    <name type="scientific">Nereida ignava</name>
    <dbReference type="NCBI Taxonomy" id="282199"/>
    <lineage>
        <taxon>Bacteria</taxon>
        <taxon>Pseudomonadati</taxon>
        <taxon>Pseudomonadota</taxon>
        <taxon>Alphaproteobacteria</taxon>
        <taxon>Rhodobacterales</taxon>
        <taxon>Roseobacteraceae</taxon>
        <taxon>Nereida</taxon>
    </lineage>
</organism>